<accession>A0A8H6M983</accession>
<evidence type="ECO:0000313" key="3">
    <source>
        <dbReference type="EMBL" id="KAF6759650.1"/>
    </source>
</evidence>
<feature type="region of interest" description="Disordered" evidence="1">
    <location>
        <begin position="1"/>
        <end position="27"/>
    </location>
</feature>
<reference evidence="3 4" key="1">
    <citation type="submission" date="2020-07" db="EMBL/GenBank/DDBJ databases">
        <title>Comparative genomics of pyrophilous fungi reveals a link between fire events and developmental genes.</title>
        <authorList>
            <consortium name="DOE Joint Genome Institute"/>
            <person name="Steindorff A.S."/>
            <person name="Carver A."/>
            <person name="Calhoun S."/>
            <person name="Stillman K."/>
            <person name="Liu H."/>
            <person name="Lipzen A."/>
            <person name="Pangilinan J."/>
            <person name="Labutti K."/>
            <person name="Bruns T.D."/>
            <person name="Grigoriev I.V."/>
        </authorList>
    </citation>
    <scope>NUCLEOTIDE SEQUENCE [LARGE SCALE GENOMIC DNA]</scope>
    <source>
        <strain evidence="3 4">CBS 144469</strain>
    </source>
</reference>
<dbReference type="AlphaFoldDB" id="A0A8H6M983"/>
<sequence length="124" mass="14509">MYNWNKNSPNSHHRSDSPESGDEKFDLPFDEAQVHSPLISLSTLALLPRSQASDRLHWLNRMREGRHNKEYVRMLEIYVHKTVPSLEGNEGWNCRLKVYNTCERYILYINIPNLGDVRGRRGTA</sequence>
<evidence type="ECO:0000256" key="1">
    <source>
        <dbReference type="SAM" id="MobiDB-lite"/>
    </source>
</evidence>
<feature type="compositionally biased region" description="Polar residues" evidence="1">
    <location>
        <begin position="1"/>
        <end position="10"/>
    </location>
</feature>
<proteinExistence type="predicted"/>
<protein>
    <submittedName>
        <fullName evidence="3">Uncharacterized protein</fullName>
    </submittedName>
</protein>
<dbReference type="Proteomes" id="UP000521943">
    <property type="component" value="Unassembled WGS sequence"/>
</dbReference>
<comment type="caution">
    <text evidence="3">The sequence shown here is derived from an EMBL/GenBank/DDBJ whole genome shotgun (WGS) entry which is preliminary data.</text>
</comment>
<dbReference type="EMBL" id="JACGCI010000015">
    <property type="protein sequence ID" value="KAF6759647.1"/>
    <property type="molecule type" value="Genomic_DNA"/>
</dbReference>
<organism evidence="3 4">
    <name type="scientific">Ephemerocybe angulata</name>
    <dbReference type="NCBI Taxonomy" id="980116"/>
    <lineage>
        <taxon>Eukaryota</taxon>
        <taxon>Fungi</taxon>
        <taxon>Dikarya</taxon>
        <taxon>Basidiomycota</taxon>
        <taxon>Agaricomycotina</taxon>
        <taxon>Agaricomycetes</taxon>
        <taxon>Agaricomycetidae</taxon>
        <taxon>Agaricales</taxon>
        <taxon>Agaricineae</taxon>
        <taxon>Psathyrellaceae</taxon>
        <taxon>Ephemerocybe</taxon>
    </lineage>
</organism>
<feature type="compositionally biased region" description="Basic and acidic residues" evidence="1">
    <location>
        <begin position="13"/>
        <end position="27"/>
    </location>
</feature>
<evidence type="ECO:0000313" key="4">
    <source>
        <dbReference type="Proteomes" id="UP000521943"/>
    </source>
</evidence>
<dbReference type="EMBL" id="JACGCI010000015">
    <property type="protein sequence ID" value="KAF6759650.1"/>
    <property type="molecule type" value="Genomic_DNA"/>
</dbReference>
<gene>
    <name evidence="2" type="ORF">DFP72DRAFT_844332</name>
    <name evidence="3" type="ORF">DFP72DRAFT_844334</name>
</gene>
<keyword evidence="4" id="KW-1185">Reference proteome</keyword>
<name>A0A8H6M983_9AGAR</name>
<evidence type="ECO:0000313" key="2">
    <source>
        <dbReference type="EMBL" id="KAF6759647.1"/>
    </source>
</evidence>